<comment type="caution">
    <text evidence="1">The sequence shown here is derived from an EMBL/GenBank/DDBJ whole genome shotgun (WGS) entry which is preliminary data.</text>
</comment>
<dbReference type="EMBL" id="BARV01007468">
    <property type="protein sequence ID" value="GAI08406.1"/>
    <property type="molecule type" value="Genomic_DNA"/>
</dbReference>
<evidence type="ECO:0008006" key="2">
    <source>
        <dbReference type="Google" id="ProtNLM"/>
    </source>
</evidence>
<sequence>MSNMWLHSKDQKRFKNSYEKQTPMKVIYFGSFDKPYDSEVYISNTLETLGCRVKRVKTTSCDLKKIKKLLKVKYDFILVSKGWFIGDQDEIKRYFKYLDVLKVSWFFDLIFGTNREKILYGHQIFYADIVFTSDGGHERNFKKLGLNHHCLRQGIYKPEAVLGTIQKKYKHDVIFVGGDVHGQAFRWENRTELLEFLIKTYRNRFAWYGREEDVEIRNLELNDLFASSKVVVGDSVYSPKYWSNRVYETLGRG</sequence>
<proteinExistence type="predicted"/>
<organism evidence="1">
    <name type="scientific">marine sediment metagenome</name>
    <dbReference type="NCBI Taxonomy" id="412755"/>
    <lineage>
        <taxon>unclassified sequences</taxon>
        <taxon>metagenomes</taxon>
        <taxon>ecological metagenomes</taxon>
    </lineage>
</organism>
<accession>X1LRF8</accession>
<feature type="non-terminal residue" evidence="1">
    <location>
        <position position="253"/>
    </location>
</feature>
<evidence type="ECO:0000313" key="1">
    <source>
        <dbReference type="EMBL" id="GAI08406.1"/>
    </source>
</evidence>
<gene>
    <name evidence="1" type="ORF">S06H3_15202</name>
</gene>
<dbReference type="AlphaFoldDB" id="X1LRF8"/>
<protein>
    <recommendedName>
        <fullName evidence="2">DUF3880 domain-containing protein</fullName>
    </recommendedName>
</protein>
<reference evidence="1" key="1">
    <citation type="journal article" date="2014" name="Front. Microbiol.">
        <title>High frequency of phylogenetically diverse reductive dehalogenase-homologous genes in deep subseafloor sedimentary metagenomes.</title>
        <authorList>
            <person name="Kawai M."/>
            <person name="Futagami T."/>
            <person name="Toyoda A."/>
            <person name="Takaki Y."/>
            <person name="Nishi S."/>
            <person name="Hori S."/>
            <person name="Arai W."/>
            <person name="Tsubouchi T."/>
            <person name="Morono Y."/>
            <person name="Uchiyama I."/>
            <person name="Ito T."/>
            <person name="Fujiyama A."/>
            <person name="Inagaki F."/>
            <person name="Takami H."/>
        </authorList>
    </citation>
    <scope>NUCLEOTIDE SEQUENCE</scope>
    <source>
        <strain evidence="1">Expedition CK06-06</strain>
    </source>
</reference>
<name>X1LRF8_9ZZZZ</name>